<keyword evidence="3" id="KW-1015">Disulfide bond</keyword>
<dbReference type="PANTHER" id="PTHR31683">
    <property type="entry name" value="PECTATE LYASE 18-RELATED"/>
    <property type="match status" value="1"/>
</dbReference>
<evidence type="ECO:0000256" key="10">
    <source>
        <dbReference type="SAM" id="SignalP"/>
    </source>
</evidence>
<organism evidence="12 13">
    <name type="scientific">Cylindrodendrum hubeiense</name>
    <dbReference type="NCBI Taxonomy" id="595255"/>
    <lineage>
        <taxon>Eukaryota</taxon>
        <taxon>Fungi</taxon>
        <taxon>Dikarya</taxon>
        <taxon>Ascomycota</taxon>
        <taxon>Pezizomycotina</taxon>
        <taxon>Sordariomycetes</taxon>
        <taxon>Hypocreomycetidae</taxon>
        <taxon>Hypocreales</taxon>
        <taxon>Nectriaceae</taxon>
        <taxon>Cylindrodendrum</taxon>
    </lineage>
</organism>
<dbReference type="GO" id="GO:0030570">
    <property type="term" value="F:pectate lyase activity"/>
    <property type="evidence" value="ECO:0007669"/>
    <property type="project" value="InterPro"/>
</dbReference>
<evidence type="ECO:0000256" key="7">
    <source>
        <dbReference type="ARBA" id="ARBA00037631"/>
    </source>
</evidence>
<dbReference type="GO" id="GO:0000272">
    <property type="term" value="P:polysaccharide catabolic process"/>
    <property type="evidence" value="ECO:0007669"/>
    <property type="project" value="UniProtKB-KW"/>
</dbReference>
<evidence type="ECO:0000313" key="12">
    <source>
        <dbReference type="EMBL" id="KAF7553042.1"/>
    </source>
</evidence>
<gene>
    <name evidence="12" type="ORF">G7Z17_g3899</name>
</gene>
<dbReference type="EMBL" id="JAANBB010000051">
    <property type="protein sequence ID" value="KAF7553042.1"/>
    <property type="molecule type" value="Genomic_DNA"/>
</dbReference>
<dbReference type="OrthoDB" id="1637350at2759"/>
<evidence type="ECO:0000256" key="1">
    <source>
        <dbReference type="ARBA" id="ARBA00010980"/>
    </source>
</evidence>
<keyword evidence="9" id="KW-0624">Polysaccharide degradation</keyword>
<keyword evidence="5 9" id="KW-0456">Lyase</keyword>
<dbReference type="SMART" id="SM00656">
    <property type="entry name" value="Amb_all"/>
    <property type="match status" value="1"/>
</dbReference>
<evidence type="ECO:0000256" key="6">
    <source>
        <dbReference type="ARBA" id="ARBA00036818"/>
    </source>
</evidence>
<evidence type="ECO:0000256" key="5">
    <source>
        <dbReference type="ARBA" id="ARBA00023239"/>
    </source>
</evidence>
<dbReference type="Pfam" id="PF00544">
    <property type="entry name" value="Pectate_lyase_4"/>
    <property type="match status" value="1"/>
</dbReference>
<name>A0A9P5H9V4_9HYPO</name>
<dbReference type="GO" id="GO:0047490">
    <property type="term" value="F:pectin lyase activity"/>
    <property type="evidence" value="ECO:0007669"/>
    <property type="project" value="UniProtKB-EC"/>
</dbReference>
<evidence type="ECO:0000256" key="9">
    <source>
        <dbReference type="RuleBase" id="RU361173"/>
    </source>
</evidence>
<accession>A0A9P5H9V4</accession>
<dbReference type="InterPro" id="IPR011050">
    <property type="entry name" value="Pectin_lyase_fold/virulence"/>
</dbReference>
<dbReference type="InterPro" id="IPR002022">
    <property type="entry name" value="Pec_lyase"/>
</dbReference>
<comment type="caution">
    <text evidence="12">The sequence shown here is derived from an EMBL/GenBank/DDBJ whole genome shotgun (WGS) entry which is preliminary data.</text>
</comment>
<comment type="function">
    <text evidence="7">Pectinolytic enzymes consist of four classes of enzymes: pectin lyase, polygalacturonase, pectin methylesterase and rhamnogalacturonase. Among pectinolytic enzymes, pectin lyase is the most important in depolymerization of pectin, since it cleaves internal glycosidic bonds of highly methylated pectins.</text>
</comment>
<evidence type="ECO:0000256" key="2">
    <source>
        <dbReference type="ARBA" id="ARBA00022729"/>
    </source>
</evidence>
<feature type="signal peptide" evidence="10">
    <location>
        <begin position="1"/>
        <end position="18"/>
    </location>
</feature>
<keyword evidence="9" id="KW-0964">Secreted</keyword>
<dbReference type="Gene3D" id="2.160.20.10">
    <property type="entry name" value="Single-stranded right-handed beta-helix, Pectin lyase-like"/>
    <property type="match status" value="1"/>
</dbReference>
<dbReference type="PANTHER" id="PTHR31683:SF67">
    <property type="entry name" value="PECTIN LYASE F-RELATED"/>
    <property type="match status" value="1"/>
</dbReference>
<reference evidence="12" key="1">
    <citation type="submission" date="2020-03" db="EMBL/GenBank/DDBJ databases">
        <title>Draft Genome Sequence of Cylindrodendrum hubeiense.</title>
        <authorList>
            <person name="Buettner E."/>
            <person name="Kellner H."/>
        </authorList>
    </citation>
    <scope>NUCLEOTIDE SEQUENCE</scope>
    <source>
        <strain evidence="12">IHI 201604</strain>
    </source>
</reference>
<evidence type="ECO:0000313" key="13">
    <source>
        <dbReference type="Proteomes" id="UP000722485"/>
    </source>
</evidence>
<evidence type="ECO:0000259" key="11">
    <source>
        <dbReference type="SMART" id="SM00656"/>
    </source>
</evidence>
<dbReference type="InterPro" id="IPR012334">
    <property type="entry name" value="Pectin_lyas_fold"/>
</dbReference>
<protein>
    <recommendedName>
        <fullName evidence="8">pectin lyase</fullName>
        <ecNumber evidence="8">4.2.2.10</ecNumber>
    </recommendedName>
</protein>
<keyword evidence="4" id="KW-0325">Glycoprotein</keyword>
<comment type="subcellular location">
    <subcellularLocation>
        <location evidence="9">Secreted</location>
    </subcellularLocation>
</comment>
<dbReference type="InterPro" id="IPR045032">
    <property type="entry name" value="PEL"/>
</dbReference>
<dbReference type="AlphaFoldDB" id="A0A9P5H9V4"/>
<proteinExistence type="inferred from homology"/>
<dbReference type="EC" id="4.2.2.10" evidence="8"/>
<dbReference type="Proteomes" id="UP000722485">
    <property type="component" value="Unassembled WGS sequence"/>
</dbReference>
<sequence>MKLIRLFSLLAASPAVYAQVKGTAFGFGAGTTGGGSATPVYPKTNAELVSYLSDSSARVIMLDRTFDFLQTEGSTTAQCCSDDRTTKCPGGTSKGQLSIQTTCTSGSWEKCTYWNAPRTPLKVGSNKSIVGVGTKGVIRGKGLRLNGGVSNVIIQNIHITELNPQFVWGGDAITLDSCDKVWIDHNKFSLIGRQMIVSGWGAAGHVTISDNEFDGKTTWSSGCNGKHYWTMLLIGEKDWYTIAGNWFHDVSGRTPHIGTDRTASKIIVHAVNNYFQNAGGHCFDVDTNTWLLIEGNYFDTVTTPVTSGSFTAGGQVYFIQTVDDSSKAQGALGYIPEWNRLSNSGSVNSLVSQSAINTLGQYKSNIQWKHWSVADVPTKVKASAGVGKI</sequence>
<comment type="similarity">
    <text evidence="1 9">Belongs to the polysaccharide lyase 1 family.</text>
</comment>
<comment type="catalytic activity">
    <reaction evidence="6">
        <text>Eliminative cleavage of (1-&gt;4)-alpha-D-galacturonan methyl ester to give oligosaccharides with 4-deoxy-6-O-methyl-alpha-D-galact-4-enuronosyl groups at their non-reducing ends.</text>
        <dbReference type="EC" id="4.2.2.10"/>
    </reaction>
</comment>
<evidence type="ECO:0000256" key="3">
    <source>
        <dbReference type="ARBA" id="ARBA00023157"/>
    </source>
</evidence>
<feature type="chain" id="PRO_5040288253" description="pectin lyase" evidence="10">
    <location>
        <begin position="19"/>
        <end position="389"/>
    </location>
</feature>
<dbReference type="GO" id="GO:0005576">
    <property type="term" value="C:extracellular region"/>
    <property type="evidence" value="ECO:0007669"/>
    <property type="project" value="UniProtKB-SubCell"/>
</dbReference>
<evidence type="ECO:0000256" key="4">
    <source>
        <dbReference type="ARBA" id="ARBA00023180"/>
    </source>
</evidence>
<dbReference type="SUPFAM" id="SSF51126">
    <property type="entry name" value="Pectin lyase-like"/>
    <property type="match status" value="1"/>
</dbReference>
<keyword evidence="13" id="KW-1185">Reference proteome</keyword>
<keyword evidence="2 10" id="KW-0732">Signal</keyword>
<evidence type="ECO:0000256" key="8">
    <source>
        <dbReference type="ARBA" id="ARBA00039082"/>
    </source>
</evidence>
<keyword evidence="9" id="KW-0119">Carbohydrate metabolism</keyword>
<feature type="domain" description="Pectate lyase" evidence="11">
    <location>
        <begin position="92"/>
        <end position="304"/>
    </location>
</feature>